<reference evidence="2" key="1">
    <citation type="submission" date="2015-04" db="UniProtKB">
        <authorList>
            <consortium name="EnsemblPlants"/>
        </authorList>
    </citation>
    <scope>IDENTIFICATION</scope>
</reference>
<evidence type="ECO:0000313" key="3">
    <source>
        <dbReference type="Proteomes" id="UP000026961"/>
    </source>
</evidence>
<name>A0A0E0BTW2_9ORYZ</name>
<reference evidence="2" key="2">
    <citation type="submission" date="2018-05" db="EMBL/GenBank/DDBJ databases">
        <title>OgluRS3 (Oryza glumaepatula Reference Sequence Version 3).</title>
        <authorList>
            <person name="Zhang J."/>
            <person name="Kudrna D."/>
            <person name="Lee S."/>
            <person name="Talag J."/>
            <person name="Welchert J."/>
            <person name="Wing R.A."/>
        </authorList>
    </citation>
    <scope>NUCLEOTIDE SEQUENCE [LARGE SCALE GENOMIC DNA]</scope>
</reference>
<evidence type="ECO:0000256" key="1">
    <source>
        <dbReference type="SAM" id="MobiDB-lite"/>
    </source>
</evidence>
<dbReference type="HOGENOM" id="CLU_1868313_0_0_1"/>
<keyword evidence="3" id="KW-1185">Reference proteome</keyword>
<dbReference type="Proteomes" id="UP000026961">
    <property type="component" value="Chromosome 12"/>
</dbReference>
<dbReference type="EnsemblPlants" id="OGLUM12G16830.1">
    <property type="protein sequence ID" value="OGLUM12G16830.1"/>
    <property type="gene ID" value="OGLUM12G16830"/>
</dbReference>
<organism evidence="2">
    <name type="scientific">Oryza glumipatula</name>
    <dbReference type="NCBI Taxonomy" id="40148"/>
    <lineage>
        <taxon>Eukaryota</taxon>
        <taxon>Viridiplantae</taxon>
        <taxon>Streptophyta</taxon>
        <taxon>Embryophyta</taxon>
        <taxon>Tracheophyta</taxon>
        <taxon>Spermatophyta</taxon>
        <taxon>Magnoliopsida</taxon>
        <taxon>Liliopsida</taxon>
        <taxon>Poales</taxon>
        <taxon>Poaceae</taxon>
        <taxon>BOP clade</taxon>
        <taxon>Oryzoideae</taxon>
        <taxon>Oryzeae</taxon>
        <taxon>Oryzinae</taxon>
        <taxon>Oryza</taxon>
    </lineage>
</organism>
<dbReference type="AlphaFoldDB" id="A0A0E0BTW2"/>
<feature type="compositionally biased region" description="Pro residues" evidence="1">
    <location>
        <begin position="62"/>
        <end position="79"/>
    </location>
</feature>
<feature type="region of interest" description="Disordered" evidence="1">
    <location>
        <begin position="31"/>
        <end position="88"/>
    </location>
</feature>
<accession>A0A0E0BTW2</accession>
<protein>
    <submittedName>
        <fullName evidence="2">Uncharacterized protein</fullName>
    </submittedName>
</protein>
<dbReference type="Gramene" id="OGLUM12G16830.1">
    <property type="protein sequence ID" value="OGLUM12G16830.1"/>
    <property type="gene ID" value="OGLUM12G16830"/>
</dbReference>
<proteinExistence type="predicted"/>
<evidence type="ECO:0000313" key="2">
    <source>
        <dbReference type="EnsemblPlants" id="OGLUM12G16830.1"/>
    </source>
</evidence>
<sequence length="137" mass="14240">METKRGNSGFFQDRHWGRLGLVLGRLQQTDAAGRLPSTDQNAAGAGKTEGGIPTGAISPTSTSPPPLHPSSPSVPPPPGSGASPRRAVAAESVVLGGVAVLPPPTMLRRCVPSRPRRLPLPDDHPLVAVFSFLFIPT</sequence>